<dbReference type="KEGG" id="lha:LHA_2076"/>
<dbReference type="AlphaFoldDB" id="A0A0A8UUE5"/>
<dbReference type="SUPFAM" id="SSF56112">
    <property type="entry name" value="Protein kinase-like (PK-like)"/>
    <property type="match status" value="1"/>
</dbReference>
<dbReference type="InterPro" id="IPR006748">
    <property type="entry name" value="NH2Glyco/OHUrea_AB-resist_kin"/>
</dbReference>
<sequence length="293" mass="33705">MSAYEKNILIIYGDAGKHWLAQLSTLIQEISLSWELKQLKPVENLSHNYVLFGFQHERPIILKLSPESIVLNKEISALEAFSGYGVVRVLAHGNHALLLERAVSGQSLKMFWPYQEEQATTIVCECIKRLHQAPTPANSHFPHLNEWFALLDEEWPIPSLYLQEARKQKEILFQTTKSIKLLHGDLHHENILQNGDTWIVIDPKGVLGDEVYDLAAYLRNPMPQLLSTEDSLAGLLNQRIKRTAELLNFSEHRIRQWCFTQTVLSWVWNLEDGLDTGYFAHLSEVFLSLLNKN</sequence>
<gene>
    <name evidence="1" type="ORF">LHA_2076</name>
</gene>
<dbReference type="RefSeq" id="WP_045106356.1">
    <property type="nucleotide sequence ID" value="NZ_LN681225.1"/>
</dbReference>
<dbReference type="InterPro" id="IPR011009">
    <property type="entry name" value="Kinase-like_dom_sf"/>
</dbReference>
<dbReference type="HOGENOM" id="CLU_061172_1_0_6"/>
<dbReference type="Proteomes" id="UP000032803">
    <property type="component" value="Chromosome I"/>
</dbReference>
<dbReference type="GO" id="GO:0016773">
    <property type="term" value="F:phosphotransferase activity, alcohol group as acceptor"/>
    <property type="evidence" value="ECO:0007669"/>
    <property type="project" value="InterPro"/>
</dbReference>
<reference evidence="2" key="1">
    <citation type="submission" date="2014-09" db="EMBL/GenBank/DDBJ databases">
        <authorList>
            <person name="Gomez-Valero L."/>
        </authorList>
    </citation>
    <scope>NUCLEOTIDE SEQUENCE [LARGE SCALE GENOMIC DNA]</scope>
    <source>
        <strain evidence="2">ATCC35250</strain>
    </source>
</reference>
<dbReference type="PATRIC" id="fig|449.7.peg.2072"/>
<proteinExistence type="predicted"/>
<dbReference type="GO" id="GO:0019748">
    <property type="term" value="P:secondary metabolic process"/>
    <property type="evidence" value="ECO:0007669"/>
    <property type="project" value="InterPro"/>
</dbReference>
<organism evidence="1 2">
    <name type="scientific">Legionella hackeliae</name>
    <dbReference type="NCBI Taxonomy" id="449"/>
    <lineage>
        <taxon>Bacteria</taxon>
        <taxon>Pseudomonadati</taxon>
        <taxon>Pseudomonadota</taxon>
        <taxon>Gammaproteobacteria</taxon>
        <taxon>Legionellales</taxon>
        <taxon>Legionellaceae</taxon>
        <taxon>Legionella</taxon>
    </lineage>
</organism>
<dbReference type="EMBL" id="LN681225">
    <property type="protein sequence ID" value="CEK11101.1"/>
    <property type="molecule type" value="Genomic_DNA"/>
</dbReference>
<dbReference type="Pfam" id="PF04655">
    <property type="entry name" value="APH_6_hur"/>
    <property type="match status" value="1"/>
</dbReference>
<protein>
    <submittedName>
        <fullName evidence="1">Putative streptomycin-6-phosphotransferase</fullName>
    </submittedName>
</protein>
<dbReference type="Gene3D" id="3.90.1200.10">
    <property type="match status" value="1"/>
</dbReference>
<evidence type="ECO:0000313" key="2">
    <source>
        <dbReference type="Proteomes" id="UP000032803"/>
    </source>
</evidence>
<evidence type="ECO:0000313" key="1">
    <source>
        <dbReference type="EMBL" id="CEK11101.1"/>
    </source>
</evidence>
<dbReference type="OrthoDB" id="3638028at2"/>
<accession>A0A0A8UUE5</accession>
<dbReference type="STRING" id="449.LHA_2076"/>
<name>A0A0A8UUE5_LEGHA</name>
<keyword evidence="1" id="KW-0808">Transferase</keyword>
<keyword evidence="2" id="KW-1185">Reference proteome</keyword>